<dbReference type="InterPro" id="IPR013154">
    <property type="entry name" value="ADH-like_N"/>
</dbReference>
<dbReference type="PANTHER" id="PTHR43677:SF3">
    <property type="entry name" value="PROSTAGLANDIN REDUCTASE 3"/>
    <property type="match status" value="1"/>
</dbReference>
<dbReference type="GO" id="GO:0016491">
    <property type="term" value="F:oxidoreductase activity"/>
    <property type="evidence" value="ECO:0007669"/>
    <property type="project" value="UniProtKB-KW"/>
</dbReference>
<dbReference type="Gene3D" id="3.90.180.10">
    <property type="entry name" value="Medium-chain alcohol dehydrogenases, catalytic domain"/>
    <property type="match status" value="1"/>
</dbReference>
<feature type="domain" description="Enoyl reductase (ER)" evidence="3">
    <location>
        <begin position="258"/>
        <end position="575"/>
    </location>
</feature>
<dbReference type="SUPFAM" id="SSF51735">
    <property type="entry name" value="NAD(P)-binding Rossmann-fold domains"/>
    <property type="match status" value="2"/>
</dbReference>
<accession>A0A1D6I5W4</accession>
<dbReference type="InterPro" id="IPR020843">
    <property type="entry name" value="ER"/>
</dbReference>
<dbReference type="Gene3D" id="3.40.50.720">
    <property type="entry name" value="NAD(P)-binding Rossmann-like Domain"/>
    <property type="match status" value="2"/>
</dbReference>
<proteinExistence type="predicted"/>
<dbReference type="CDD" id="cd08250">
    <property type="entry name" value="Mgc45594_like"/>
    <property type="match status" value="1"/>
</dbReference>
<sequence>MELKPGMSALVTGGASGIGKALCIAFARRGLFVTVVDFSEENGREVATLVQKENSKFHGDLRIPSSIFVKCDVSNADNLAACFEKHVQTYNGLDICINCAGIANKTLVYDDTSDGTRTWRHAVNVNLVAVIDGTRIASQIMRNQKKPGVIINIGSAAGGVVMFTRSLSPLKRHGVRVNVLCPEFVQTNMAEQMSRKVIDSSGGYLEMEDVVNDMVQGSCDVIFNTNVFKIAFVLLMIVSFLCLCRVVHTLSHNFRNATRLERVQLRFPIKAHSALVKIIYAGVNASDVNFSSGRYFSGNPKETASRLPFDAGFEGVGIVAAVGDSVSHIKVGTPVALMTFGSYAEFTEVPAKHLLPVPRPDPEVVAMLTSGLTASISLEKAGQMTSGQVVLVTAAAGGTGQFAVQLAKLAGNKVVATCGGESKAELLASLGVDRVINYRNERVKDVLKKEFPRGVDIIYESVGGEMFDLCLNALAVHGHLIVIGMISQYQGEDGWKPKNYTGLCEKILAKSQTVAGFFLVQYAHLWQDHLNKLFDLYASGKLKVSLDPKQFLGVASVVDAVEYLHSGKSVGKVVVCIDPSYGQIVAKL</sequence>
<evidence type="ECO:0000313" key="4">
    <source>
        <dbReference type="EMBL" id="ONM55475.1"/>
    </source>
</evidence>
<organism evidence="4">
    <name type="scientific">Zea mays</name>
    <name type="common">Maize</name>
    <dbReference type="NCBI Taxonomy" id="4577"/>
    <lineage>
        <taxon>Eukaryota</taxon>
        <taxon>Viridiplantae</taxon>
        <taxon>Streptophyta</taxon>
        <taxon>Embryophyta</taxon>
        <taxon>Tracheophyta</taxon>
        <taxon>Spermatophyta</taxon>
        <taxon>Magnoliopsida</taxon>
        <taxon>Liliopsida</taxon>
        <taxon>Poales</taxon>
        <taxon>Poaceae</taxon>
        <taxon>PACMAD clade</taxon>
        <taxon>Panicoideae</taxon>
        <taxon>Andropogonodae</taxon>
        <taxon>Andropogoneae</taxon>
        <taxon>Tripsacinae</taxon>
        <taxon>Zea</taxon>
    </lineage>
</organism>
<gene>
    <name evidence="4" type="ORF">ZEAMMB73_Zm00001d020727</name>
</gene>
<dbReference type="SMART" id="SM00829">
    <property type="entry name" value="PKS_ER"/>
    <property type="match status" value="1"/>
</dbReference>
<dbReference type="InterPro" id="IPR002364">
    <property type="entry name" value="Quin_OxRdtase/zeta-crystal_CS"/>
</dbReference>
<comment type="subunit">
    <text evidence="1">Homodimer.</text>
</comment>
<dbReference type="InterPro" id="IPR051397">
    <property type="entry name" value="Zn-ADH-like_protein"/>
</dbReference>
<name>A0A1D6I5W4_MAIZE</name>
<evidence type="ECO:0000259" key="3">
    <source>
        <dbReference type="SMART" id="SM00829"/>
    </source>
</evidence>
<dbReference type="Pfam" id="PF08240">
    <property type="entry name" value="ADH_N"/>
    <property type="match status" value="1"/>
</dbReference>
<dbReference type="Pfam" id="PF00107">
    <property type="entry name" value="ADH_zinc_N"/>
    <property type="match status" value="1"/>
</dbReference>
<dbReference type="FunFam" id="3.40.50.720:FF:000121">
    <property type="entry name" value="Prostaglandin reductase 2"/>
    <property type="match status" value="1"/>
</dbReference>
<dbReference type="InterPro" id="IPR011032">
    <property type="entry name" value="GroES-like_sf"/>
</dbReference>
<dbReference type="EMBL" id="CM007650">
    <property type="protein sequence ID" value="ONM55475.1"/>
    <property type="molecule type" value="Genomic_DNA"/>
</dbReference>
<dbReference type="InterPro" id="IPR002347">
    <property type="entry name" value="SDR_fam"/>
</dbReference>
<dbReference type="GO" id="GO:0008270">
    <property type="term" value="F:zinc ion binding"/>
    <property type="evidence" value="ECO:0007669"/>
    <property type="project" value="InterPro"/>
</dbReference>
<dbReference type="SUPFAM" id="SSF50129">
    <property type="entry name" value="GroES-like"/>
    <property type="match status" value="1"/>
</dbReference>
<evidence type="ECO:0000256" key="2">
    <source>
        <dbReference type="ARBA" id="ARBA00023002"/>
    </source>
</evidence>
<dbReference type="InterPro" id="IPR036291">
    <property type="entry name" value="NAD(P)-bd_dom_sf"/>
</dbReference>
<evidence type="ECO:0000256" key="1">
    <source>
        <dbReference type="ARBA" id="ARBA00011738"/>
    </source>
</evidence>
<dbReference type="PANTHER" id="PTHR43677">
    <property type="entry name" value="SHORT-CHAIN DEHYDROGENASE/REDUCTASE"/>
    <property type="match status" value="1"/>
</dbReference>
<dbReference type="ExpressionAtlas" id="A0A1D6I5W4">
    <property type="expression patterns" value="baseline and differential"/>
</dbReference>
<dbReference type="Pfam" id="PF00106">
    <property type="entry name" value="adh_short"/>
    <property type="match status" value="1"/>
</dbReference>
<reference evidence="4" key="1">
    <citation type="submission" date="2015-12" db="EMBL/GenBank/DDBJ databases">
        <title>Update maize B73 reference genome by single molecule sequencing technologies.</title>
        <authorList>
            <consortium name="Maize Genome Sequencing Project"/>
            <person name="Ware D."/>
        </authorList>
    </citation>
    <scope>NUCLEOTIDE SEQUENCE [LARGE SCALE GENOMIC DNA]</scope>
    <source>
        <tissue evidence="4">Seedling</tissue>
    </source>
</reference>
<dbReference type="AlphaFoldDB" id="A0A1D6I5W4"/>
<dbReference type="PROSITE" id="PS01162">
    <property type="entry name" value="QOR_ZETA_CRYSTAL"/>
    <property type="match status" value="1"/>
</dbReference>
<dbReference type="InterPro" id="IPR013149">
    <property type="entry name" value="ADH-like_C"/>
</dbReference>
<dbReference type="PRINTS" id="PR00081">
    <property type="entry name" value="GDHRDH"/>
</dbReference>
<protein>
    <submittedName>
        <fullName evidence="4">ARP protein (REF)</fullName>
    </submittedName>
</protein>
<keyword evidence="2" id="KW-0560">Oxidoreductase</keyword>